<evidence type="ECO:0000313" key="2">
    <source>
        <dbReference type="EMBL" id="MCS3918248.1"/>
    </source>
</evidence>
<keyword evidence="1" id="KW-1133">Transmembrane helix</keyword>
<protein>
    <submittedName>
        <fullName evidence="2">Uncharacterized protein</fullName>
    </submittedName>
</protein>
<feature type="transmembrane region" description="Helical" evidence="1">
    <location>
        <begin position="12"/>
        <end position="30"/>
    </location>
</feature>
<keyword evidence="3" id="KW-1185">Reference proteome</keyword>
<accession>A0ABT2EJV9</accession>
<proteinExistence type="predicted"/>
<dbReference type="Proteomes" id="UP001204798">
    <property type="component" value="Unassembled WGS sequence"/>
</dbReference>
<keyword evidence="1" id="KW-0472">Membrane</keyword>
<gene>
    <name evidence="2" type="ORF">M2350_000645</name>
</gene>
<dbReference type="EMBL" id="JANUCP010000001">
    <property type="protein sequence ID" value="MCS3918248.1"/>
    <property type="molecule type" value="Genomic_DNA"/>
</dbReference>
<dbReference type="RefSeq" id="WP_259093853.1">
    <property type="nucleotide sequence ID" value="NZ_CP130454.1"/>
</dbReference>
<sequence>MFMSRKDLVKLIVLVLIPVNAWLIVLYFHHRSKSEVFYPSLTRYESDTKVRIAYFQEKWRIKEGQRLLYPFPFKGKTFVFRQPPPVGQGEPVLFLNIGWIAYPEVWEPAIQEVLKSSSHIHVILLYNLTGIAEAVEFQDRFRQQMQLIQHMLKHFPSQRISAIASEDLAIVFGLEIGGILAIICDGQGIVRVVEFYPPLKRSPKWSEEVADWRPKLHQAVKKALDKFFRKGQR</sequence>
<name>A0ABT2EJV9_9BACT</name>
<organism evidence="2 3">
    <name type="scientific">Candidatus Fervidibacter sacchari</name>
    <dbReference type="NCBI Taxonomy" id="1448929"/>
    <lineage>
        <taxon>Bacteria</taxon>
        <taxon>Candidatus Fervidibacterota</taxon>
        <taxon>Candidatus Fervidibacter</taxon>
    </lineage>
</organism>
<evidence type="ECO:0000313" key="3">
    <source>
        <dbReference type="Proteomes" id="UP001204798"/>
    </source>
</evidence>
<keyword evidence="1" id="KW-0812">Transmembrane</keyword>
<evidence type="ECO:0000256" key="1">
    <source>
        <dbReference type="SAM" id="Phobius"/>
    </source>
</evidence>
<comment type="caution">
    <text evidence="2">The sequence shown here is derived from an EMBL/GenBank/DDBJ whole genome shotgun (WGS) entry which is preliminary data.</text>
</comment>
<reference evidence="2 3" key="1">
    <citation type="submission" date="2022-08" db="EMBL/GenBank/DDBJ databases">
        <title>Bacterial and archaeal communities from various locations to study Microbial Dark Matter (Phase II).</title>
        <authorList>
            <person name="Stepanauskas R."/>
        </authorList>
    </citation>
    <scope>NUCLEOTIDE SEQUENCE [LARGE SCALE GENOMIC DNA]</scope>
    <source>
        <strain evidence="2 3">PD1</strain>
    </source>
</reference>